<dbReference type="Pfam" id="PF11061">
    <property type="entry name" value="Tsr0524-like"/>
    <property type="match status" value="1"/>
</dbReference>
<evidence type="ECO:0000313" key="2">
    <source>
        <dbReference type="Proteomes" id="UP000035037"/>
    </source>
</evidence>
<sequence>MSQAAINIGTTVKVTRVRERIPQDLLNKLQVNNVGEVTDFQMTDGSGIGVVVTFPDGDSCWFFDDEIAPV</sequence>
<dbReference type="EMBL" id="JYFQ01000042">
    <property type="protein sequence ID" value="KKZ14189.1"/>
    <property type="molecule type" value="Genomic_DNA"/>
</dbReference>
<dbReference type="AlphaFoldDB" id="A0A0G8AXW4"/>
<reference evidence="1 2" key="2">
    <citation type="submission" date="2015-05" db="EMBL/GenBank/DDBJ databases">
        <title>Lifestyle Evolution in Cyanobacterial Symbionts of Sponges.</title>
        <authorList>
            <person name="Burgsdorf I."/>
            <person name="Slaby B.M."/>
            <person name="Handley K.M."/>
            <person name="Haber M."/>
            <person name="Blom J."/>
            <person name="Marshall C.W."/>
            <person name="Gilbert J.A."/>
            <person name="Hentschel U."/>
            <person name="Steindler L."/>
        </authorList>
    </citation>
    <scope>NUCLEOTIDE SEQUENCE [LARGE SCALE GENOMIC DNA]</scope>
    <source>
        <strain evidence="1">15L</strain>
    </source>
</reference>
<protein>
    <submittedName>
        <fullName evidence="1">Cytochrome B6</fullName>
    </submittedName>
</protein>
<accession>A0A0G8AXW4</accession>
<gene>
    <name evidence="1" type="ORF">TQ37_01920</name>
</gene>
<dbReference type="Proteomes" id="UP000035037">
    <property type="component" value="Unassembled WGS sequence"/>
</dbReference>
<dbReference type="InterPro" id="IPR021291">
    <property type="entry name" value="Tsr0524-like"/>
</dbReference>
<organism evidence="1 2">
    <name type="scientific">Candidatus Synechococcus spongiarum 15L</name>
    <dbReference type="NCBI Taxonomy" id="1608419"/>
    <lineage>
        <taxon>Bacteria</taxon>
        <taxon>Bacillati</taxon>
        <taxon>Cyanobacteriota</taxon>
        <taxon>Cyanophyceae</taxon>
        <taxon>Synechococcales</taxon>
        <taxon>Synechococcaceae</taxon>
        <taxon>Synechococcus</taxon>
    </lineage>
</organism>
<dbReference type="STRING" id="431041.FLM9_542"/>
<proteinExistence type="predicted"/>
<reference evidence="1 2" key="1">
    <citation type="submission" date="2015-02" db="EMBL/GenBank/DDBJ databases">
        <authorList>
            <person name="Slaby B."/>
            <person name="Hentschel U."/>
        </authorList>
    </citation>
    <scope>NUCLEOTIDE SEQUENCE [LARGE SCALE GENOMIC DNA]</scope>
    <source>
        <strain evidence="1">15L</strain>
    </source>
</reference>
<evidence type="ECO:0000313" key="1">
    <source>
        <dbReference type="EMBL" id="KKZ14189.1"/>
    </source>
</evidence>
<dbReference type="PATRIC" id="fig|1608419.3.peg.1721"/>
<comment type="caution">
    <text evidence="1">The sequence shown here is derived from an EMBL/GenBank/DDBJ whole genome shotgun (WGS) entry which is preliminary data.</text>
</comment>
<name>A0A0G8AXW4_9SYNE</name>